<dbReference type="PANTHER" id="PTHR47634:SF9">
    <property type="entry name" value="PROTEIN KINASE DOMAIN-CONTAINING PROTEIN-RELATED"/>
    <property type="match status" value="1"/>
</dbReference>
<dbReference type="GO" id="GO:0005634">
    <property type="term" value="C:nucleus"/>
    <property type="evidence" value="ECO:0007669"/>
    <property type="project" value="TreeGrafter"/>
</dbReference>
<evidence type="ECO:0000313" key="12">
    <source>
        <dbReference type="Proteomes" id="UP001652628"/>
    </source>
</evidence>
<dbReference type="RefSeq" id="XP_016940829.3">
    <property type="nucleotide sequence ID" value="XM_017085340.4"/>
</dbReference>
<dbReference type="PANTHER" id="PTHR47634">
    <property type="entry name" value="PROTEIN KINASE DOMAIN-CONTAINING PROTEIN-RELATED"/>
    <property type="match status" value="1"/>
</dbReference>
<protein>
    <recommendedName>
        <fullName evidence="1">non-specific serine/threonine protein kinase</fullName>
        <ecNumber evidence="1">2.7.11.1</ecNumber>
    </recommendedName>
</protein>
<dbReference type="GO" id="GO:0004674">
    <property type="term" value="F:protein serine/threonine kinase activity"/>
    <property type="evidence" value="ECO:0007669"/>
    <property type="project" value="UniProtKB-KW"/>
</dbReference>
<feature type="compositionally biased region" description="Low complexity" evidence="10">
    <location>
        <begin position="616"/>
        <end position="632"/>
    </location>
</feature>
<dbReference type="PROSITE" id="PS00108">
    <property type="entry name" value="PROTEIN_KINASE_ST"/>
    <property type="match status" value="1"/>
</dbReference>
<dbReference type="GO" id="GO:0005524">
    <property type="term" value="F:ATP binding"/>
    <property type="evidence" value="ECO:0007669"/>
    <property type="project" value="UniProtKB-UniRule"/>
</dbReference>
<keyword evidence="5 13" id="KW-0418">Kinase</keyword>
<dbReference type="Gene3D" id="3.30.200.20">
    <property type="entry name" value="Phosphorylase Kinase, domain 1"/>
    <property type="match status" value="1"/>
</dbReference>
<dbReference type="InterPro" id="IPR017441">
    <property type="entry name" value="Protein_kinase_ATP_BS"/>
</dbReference>
<dbReference type="GO" id="GO:0000245">
    <property type="term" value="P:spliceosomal complex assembly"/>
    <property type="evidence" value="ECO:0007669"/>
    <property type="project" value="TreeGrafter"/>
</dbReference>
<reference evidence="13" key="1">
    <citation type="submission" date="2025-08" db="UniProtKB">
        <authorList>
            <consortium name="RefSeq"/>
        </authorList>
    </citation>
    <scope>IDENTIFICATION</scope>
</reference>
<dbReference type="AlphaFoldDB" id="A0AB39ZPY0"/>
<keyword evidence="4 9" id="KW-0547">Nucleotide-binding</keyword>
<feature type="compositionally biased region" description="Basic residues" evidence="10">
    <location>
        <begin position="574"/>
        <end position="584"/>
    </location>
</feature>
<accession>A0AB39ZPY0</accession>
<feature type="region of interest" description="Disordered" evidence="10">
    <location>
        <begin position="483"/>
        <end position="718"/>
    </location>
</feature>
<dbReference type="PROSITE" id="PS50011">
    <property type="entry name" value="PROTEIN_KINASE_DOM"/>
    <property type="match status" value="1"/>
</dbReference>
<keyword evidence="12" id="KW-1185">Reference proteome</keyword>
<sequence>MDLTKYKPFFGAIGLLAHSIVFSRGQGYFVQFLLRSLWAFSEDYFVLILSRNRTNSRVNWKQVEFLAVTPGGNRGQNCKIEAESNSEMNKADVNRRVLAIQAKKKRHKNNKKRGKQNGQEQQSNPGQNLIPNSQSNRSSENLQAPDNANNSHADAPISAAFRKVDATATASTSSGGSGGTPEQYQPSQSQSQTQSLSQSQVQVKSKSKSSNSQKEHLQQQQQQAPRSSSNESYESEMNSENEEQELKEDYCKGGYHPVNIGDLFQGRYHVIRKLGWGHFSTVWLCWDLQEKSYVAIKIVKSAPHFAETAKDEIRILRTVRNMDPSNPRRQKTVQLLDDFKITGVNGTHICMVFEVLGDNLLKLIRKSNYRGIPLANVKTITRQVLEGLDYLHTCCEIIHTDIKPENVLLCVDEPHVRSLATEATQLYCMNSKMYPSLVSRAPKEYREPPITGKMSKNRKKKLKKKAKKRMELFKKQRDYLEQAGGQTGEGQDAGEDQTDFGVNHNEVQNGDAGISDGDEYFEVKQELEDNEDDDDEDVAAEQPIHKERHERKERPERKEQAQQQESLAEGADKAKKKKKKKNKNKSNQLQAQQPPLLENSTSSGDSSSALKSHQTNGSSSISNSNSNSISSGTLKGQSNGKKMPLRPKQEKQLEKQQQQSSNQQLNNNNSSSKPNSNSNSKISSGSVENSSSATNGPYSEPMLPPPPPPPQAKHRARRDPALEECNVFVKIADLGNACWVDRHFTEDIQTRQYRSLEVILGSGYDTSADIWSTACMVFELATGDYLFEPHSGDTYSRDEDHLAHIIELLGPIPKHIVFRGTYAQQSFNRAGELRNITGLKPWGLMDVLLEKYEWSQSEAESFALFLKPMLEFDPAKRATAAECLQHPWLR</sequence>
<feature type="compositionally biased region" description="Low complexity" evidence="10">
    <location>
        <begin position="655"/>
        <end position="692"/>
    </location>
</feature>
<feature type="compositionally biased region" description="Acidic residues" evidence="10">
    <location>
        <begin position="528"/>
        <end position="539"/>
    </location>
</feature>
<gene>
    <name evidence="13" type="primary">SRPK</name>
</gene>
<feature type="compositionally biased region" description="Polar residues" evidence="10">
    <location>
        <begin position="586"/>
        <end position="615"/>
    </location>
</feature>
<dbReference type="PROSITE" id="PS00107">
    <property type="entry name" value="PROTEIN_KINASE_ATP"/>
    <property type="match status" value="1"/>
</dbReference>
<dbReference type="SMART" id="SM00220">
    <property type="entry name" value="S_TKc"/>
    <property type="match status" value="1"/>
</dbReference>
<keyword evidence="2" id="KW-0723">Serine/threonine-protein kinase</keyword>
<feature type="compositionally biased region" description="Basic residues" evidence="10">
    <location>
        <begin position="455"/>
        <end position="467"/>
    </location>
</feature>
<feature type="region of interest" description="Disordered" evidence="10">
    <location>
        <begin position="101"/>
        <end position="246"/>
    </location>
</feature>
<feature type="binding site" evidence="9">
    <location>
        <position position="297"/>
    </location>
    <ligand>
        <name>ATP</name>
        <dbReference type="ChEBI" id="CHEBI:30616"/>
    </ligand>
</feature>
<evidence type="ECO:0000256" key="6">
    <source>
        <dbReference type="ARBA" id="ARBA00022840"/>
    </source>
</evidence>
<feature type="compositionally biased region" description="Low complexity" evidence="10">
    <location>
        <begin position="183"/>
        <end position="232"/>
    </location>
</feature>
<dbReference type="EC" id="2.7.11.1" evidence="1"/>
<dbReference type="InterPro" id="IPR011009">
    <property type="entry name" value="Kinase-like_dom_sf"/>
</dbReference>
<evidence type="ECO:0000256" key="10">
    <source>
        <dbReference type="SAM" id="MobiDB-lite"/>
    </source>
</evidence>
<evidence type="ECO:0000256" key="1">
    <source>
        <dbReference type="ARBA" id="ARBA00012513"/>
    </source>
</evidence>
<feature type="compositionally biased region" description="Pro residues" evidence="10">
    <location>
        <begin position="702"/>
        <end position="711"/>
    </location>
</feature>
<evidence type="ECO:0000256" key="4">
    <source>
        <dbReference type="ARBA" id="ARBA00022741"/>
    </source>
</evidence>
<comment type="catalytic activity">
    <reaction evidence="8">
        <text>L-seryl-[protein] + ATP = O-phospho-L-seryl-[protein] + ADP + H(+)</text>
        <dbReference type="Rhea" id="RHEA:17989"/>
        <dbReference type="Rhea" id="RHEA-COMP:9863"/>
        <dbReference type="Rhea" id="RHEA-COMP:11604"/>
        <dbReference type="ChEBI" id="CHEBI:15378"/>
        <dbReference type="ChEBI" id="CHEBI:29999"/>
        <dbReference type="ChEBI" id="CHEBI:30616"/>
        <dbReference type="ChEBI" id="CHEBI:83421"/>
        <dbReference type="ChEBI" id="CHEBI:456216"/>
        <dbReference type="EC" id="2.7.11.1"/>
    </reaction>
</comment>
<evidence type="ECO:0000256" key="5">
    <source>
        <dbReference type="ARBA" id="ARBA00022777"/>
    </source>
</evidence>
<dbReference type="Pfam" id="PF00069">
    <property type="entry name" value="Pkinase"/>
    <property type="match status" value="2"/>
</dbReference>
<feature type="compositionally biased region" description="Basic residues" evidence="10">
    <location>
        <begin position="102"/>
        <end position="115"/>
    </location>
</feature>
<dbReference type="SUPFAM" id="SSF56112">
    <property type="entry name" value="Protein kinase-like (PK-like)"/>
    <property type="match status" value="1"/>
</dbReference>
<keyword evidence="3" id="KW-0808">Transferase</keyword>
<dbReference type="GO" id="GO:0050684">
    <property type="term" value="P:regulation of mRNA processing"/>
    <property type="evidence" value="ECO:0007669"/>
    <property type="project" value="TreeGrafter"/>
</dbReference>
<evidence type="ECO:0000313" key="13">
    <source>
        <dbReference type="RefSeq" id="XP_016940829.3"/>
    </source>
</evidence>
<comment type="catalytic activity">
    <reaction evidence="7">
        <text>L-threonyl-[protein] + ATP = O-phospho-L-threonyl-[protein] + ADP + H(+)</text>
        <dbReference type="Rhea" id="RHEA:46608"/>
        <dbReference type="Rhea" id="RHEA-COMP:11060"/>
        <dbReference type="Rhea" id="RHEA-COMP:11605"/>
        <dbReference type="ChEBI" id="CHEBI:15378"/>
        <dbReference type="ChEBI" id="CHEBI:30013"/>
        <dbReference type="ChEBI" id="CHEBI:30616"/>
        <dbReference type="ChEBI" id="CHEBI:61977"/>
        <dbReference type="ChEBI" id="CHEBI:456216"/>
        <dbReference type="EC" id="2.7.11.1"/>
    </reaction>
</comment>
<keyword evidence="6 9" id="KW-0067">ATP-binding</keyword>
<dbReference type="InterPro" id="IPR000719">
    <property type="entry name" value="Prot_kinase_dom"/>
</dbReference>
<evidence type="ECO:0000256" key="9">
    <source>
        <dbReference type="PROSITE-ProRule" id="PRU10141"/>
    </source>
</evidence>
<feature type="compositionally biased region" description="Basic and acidic residues" evidence="10">
    <location>
        <begin position="543"/>
        <end position="560"/>
    </location>
</feature>
<feature type="compositionally biased region" description="Polar residues" evidence="10">
    <location>
        <begin position="120"/>
        <end position="152"/>
    </location>
</feature>
<dbReference type="GeneID" id="108017993"/>
<evidence type="ECO:0000256" key="8">
    <source>
        <dbReference type="ARBA" id="ARBA00048679"/>
    </source>
</evidence>
<evidence type="ECO:0000256" key="7">
    <source>
        <dbReference type="ARBA" id="ARBA00047899"/>
    </source>
</evidence>
<dbReference type="Gene3D" id="1.10.510.10">
    <property type="entry name" value="Transferase(Phosphotransferase) domain 1"/>
    <property type="match status" value="2"/>
</dbReference>
<evidence type="ECO:0000256" key="2">
    <source>
        <dbReference type="ARBA" id="ARBA00022527"/>
    </source>
</evidence>
<dbReference type="GO" id="GO:0005737">
    <property type="term" value="C:cytoplasm"/>
    <property type="evidence" value="ECO:0007669"/>
    <property type="project" value="TreeGrafter"/>
</dbReference>
<organism evidence="12 13">
    <name type="scientific">Drosophila suzukii</name>
    <name type="common">Spotted-wing drosophila fruit fly</name>
    <dbReference type="NCBI Taxonomy" id="28584"/>
    <lineage>
        <taxon>Eukaryota</taxon>
        <taxon>Metazoa</taxon>
        <taxon>Ecdysozoa</taxon>
        <taxon>Arthropoda</taxon>
        <taxon>Hexapoda</taxon>
        <taxon>Insecta</taxon>
        <taxon>Pterygota</taxon>
        <taxon>Neoptera</taxon>
        <taxon>Endopterygota</taxon>
        <taxon>Diptera</taxon>
        <taxon>Brachycera</taxon>
        <taxon>Muscomorpha</taxon>
        <taxon>Ephydroidea</taxon>
        <taxon>Drosophilidae</taxon>
        <taxon>Drosophila</taxon>
        <taxon>Sophophora</taxon>
    </lineage>
</organism>
<feature type="compositionally biased region" description="Acidic residues" evidence="10">
    <location>
        <begin position="233"/>
        <end position="246"/>
    </location>
</feature>
<feature type="domain" description="Protein kinase" evidence="11">
    <location>
        <begin position="268"/>
        <end position="889"/>
    </location>
</feature>
<evidence type="ECO:0000256" key="3">
    <source>
        <dbReference type="ARBA" id="ARBA00022679"/>
    </source>
</evidence>
<proteinExistence type="predicted"/>
<feature type="region of interest" description="Disordered" evidence="10">
    <location>
        <begin position="444"/>
        <end position="467"/>
    </location>
</feature>
<dbReference type="InterPro" id="IPR008271">
    <property type="entry name" value="Ser/Thr_kinase_AS"/>
</dbReference>
<dbReference type="InterPro" id="IPR051334">
    <property type="entry name" value="SRPK"/>
</dbReference>
<name>A0AB39ZPY0_DROSZ</name>
<evidence type="ECO:0000259" key="11">
    <source>
        <dbReference type="PROSITE" id="PS50011"/>
    </source>
</evidence>
<dbReference type="Proteomes" id="UP001652628">
    <property type="component" value="Chromosome 2R"/>
</dbReference>